<dbReference type="HOGENOM" id="CLU_000680_23_6_1"/>
<keyword evidence="6" id="KW-1185">Reference proteome</keyword>
<dbReference type="OrthoDB" id="4842715at2759"/>
<dbReference type="EMBL" id="CH408032">
    <property type="protein sequence ID" value="EAQ87667.1"/>
    <property type="molecule type" value="Genomic_DNA"/>
</dbReference>
<evidence type="ECO:0000256" key="3">
    <source>
        <dbReference type="SAM" id="MobiDB-lite"/>
    </source>
</evidence>
<feature type="region of interest" description="Disordered" evidence="3">
    <location>
        <begin position="529"/>
        <end position="550"/>
    </location>
</feature>
<dbReference type="GO" id="GO:0005739">
    <property type="term" value="C:mitochondrion"/>
    <property type="evidence" value="ECO:0007669"/>
    <property type="project" value="UniProtKB-SubCell"/>
</dbReference>
<gene>
    <name evidence="5" type="ORF">CHGG_04286</name>
</gene>
<reference evidence="6" key="1">
    <citation type="journal article" date="2015" name="Genome Announc.">
        <title>Draft genome sequence of the cellulolytic fungus Chaetomium globosum.</title>
        <authorList>
            <person name="Cuomo C.A."/>
            <person name="Untereiner W.A."/>
            <person name="Ma L.-J."/>
            <person name="Grabherr M."/>
            <person name="Birren B.W."/>
        </authorList>
    </citation>
    <scope>NUCLEOTIDE SEQUENCE [LARGE SCALE GENOMIC DNA]</scope>
    <source>
        <strain evidence="6">ATCC 6205 / CBS 148.51 / DSM 1962 / NBRC 6347 / NRRL 1970</strain>
    </source>
</reference>
<dbReference type="eggNOG" id="KOG1075">
    <property type="taxonomic scope" value="Eukaryota"/>
</dbReference>
<dbReference type="PANTHER" id="PTHR33481">
    <property type="entry name" value="REVERSE TRANSCRIPTASE"/>
    <property type="match status" value="1"/>
</dbReference>
<feature type="region of interest" description="Disordered" evidence="3">
    <location>
        <begin position="1370"/>
        <end position="1390"/>
    </location>
</feature>
<evidence type="ECO:0000313" key="6">
    <source>
        <dbReference type="Proteomes" id="UP000001056"/>
    </source>
</evidence>
<dbReference type="VEuPathDB" id="FungiDB:CHGG_04286"/>
<name>Q2H1R0_CHAGB</name>
<protein>
    <recommendedName>
        <fullName evidence="4">Reverse transcriptase domain-containing protein</fullName>
    </recommendedName>
</protein>
<evidence type="ECO:0000259" key="4">
    <source>
        <dbReference type="PROSITE" id="PS50878"/>
    </source>
</evidence>
<proteinExistence type="predicted"/>
<dbReference type="PANTHER" id="PTHR33481:SF1">
    <property type="entry name" value="ENDONUCLEASE_EXONUCLEASE_PHOSPHATASE DOMAIN-CONTAINING PROTEIN-RELATED"/>
    <property type="match status" value="1"/>
</dbReference>
<evidence type="ECO:0000256" key="2">
    <source>
        <dbReference type="ARBA" id="ARBA00023128"/>
    </source>
</evidence>
<feature type="domain" description="Reverse transcriptase" evidence="4">
    <location>
        <begin position="930"/>
        <end position="1174"/>
    </location>
</feature>
<feature type="region of interest" description="Disordered" evidence="3">
    <location>
        <begin position="472"/>
        <end position="515"/>
    </location>
</feature>
<feature type="region of interest" description="Disordered" evidence="3">
    <location>
        <begin position="428"/>
        <end position="453"/>
    </location>
</feature>
<feature type="region of interest" description="Disordered" evidence="3">
    <location>
        <begin position="34"/>
        <end position="53"/>
    </location>
</feature>
<evidence type="ECO:0000313" key="5">
    <source>
        <dbReference type="EMBL" id="EAQ87667.1"/>
    </source>
</evidence>
<dbReference type="OMA" id="GNDRHEG"/>
<dbReference type="GeneID" id="4392974"/>
<dbReference type="CDD" id="cd01650">
    <property type="entry name" value="RT_nLTR_like"/>
    <property type="match status" value="1"/>
</dbReference>
<dbReference type="InterPro" id="IPR036691">
    <property type="entry name" value="Endo/exonu/phosph_ase_sf"/>
</dbReference>
<dbReference type="SUPFAM" id="SSF56219">
    <property type="entry name" value="DNase I-like"/>
    <property type="match status" value="1"/>
</dbReference>
<dbReference type="InterPro" id="IPR043502">
    <property type="entry name" value="DNA/RNA_pol_sf"/>
</dbReference>
<accession>Q2H1R0</accession>
<comment type="subcellular location">
    <subcellularLocation>
        <location evidence="1">Mitochondrion</location>
    </subcellularLocation>
</comment>
<feature type="region of interest" description="Disordered" evidence="3">
    <location>
        <begin position="1339"/>
        <end position="1358"/>
    </location>
</feature>
<dbReference type="PROSITE" id="PS50878">
    <property type="entry name" value="RT_POL"/>
    <property type="match status" value="1"/>
</dbReference>
<dbReference type="RefSeq" id="XP_001223500.1">
    <property type="nucleotide sequence ID" value="XM_001223499.1"/>
</dbReference>
<dbReference type="InParanoid" id="Q2H1R0"/>
<dbReference type="Proteomes" id="UP000001056">
    <property type="component" value="Unassembled WGS sequence"/>
</dbReference>
<dbReference type="SUPFAM" id="SSF56672">
    <property type="entry name" value="DNA/RNA polymerases"/>
    <property type="match status" value="1"/>
</dbReference>
<sequence>MPHDGASSGTAALPMVVNGDAAGLEQSRHHALANLSDKPPTAPRNNDETAATQVRTGEDIYEEKIRHFVVKVTKTNNYAEVTEDQNKWAREVFAMAIAVGPPRATGDNAAYATKGDLEEVKQMLRNITGGGGTPGGLQKQRSYADVAGGHQAAGGRSHWPAAGPPMVQKHIPARLTRQITVRARNIPTGLAKRTAEETVQAINIAAARNGARAAQRLPSGDFTVTFGEEERNWYMENQGWVTKAFGPEATIAFSTIPIIVRGIPWESIDGVDAETLGRQLSAANAGMKIIRARPHKRRQAEKTRFGRLLLEVFSPEQAERLTNGPLFWKGGAYYCEPYEPAANTLQCFACYQFGHFAATCKNRKICGRCGNDRHEGPRFGEEVCPANANPRLVRCGPCGAQGGGHFAFSRDCPRVQGQQERASRAFYERPRSFAPPPKHRNTPPQGVGAEEAPPLVTTADTQLQPTELTEADHESAQGGFEEVQPRRSNRKRRGTATGILGRPVGRPPKRGKQRTGLSVVAMLNRTRRVHGSPAASSGGGTPETWAARTDPPAECGAEEALTVWSVYSPGQGPGEPYEQWKTPLKELAERQPRGRNVVVGDMNLHHPMWDAEGRTSRGVGLLHGLAEVWGLDLITPWGDVTRYGGVPRTGGPVLRGVRPCPTTNLGLRREAGQKRERSEVLEGWSWGLMNEEQVEELAKARITVPERIEHPEQVEPSFNKLLEELIGIANEAVPQRKRSSGRQAIWWNIKVKNATRRTRKAFRDWRAVRTPWRREELEEARRAQRAIIRRSQTKCWRQGIHEASADPQKLWAIERWARLRSHIAAAPPKIPSLTKEDGGTAETHGEKSNILAGRFFPTVIPGVDPGPRGYSHGPDKEYEFLHQEVTNEDIRKTLARTANNKAPGEDGLSNGFLKACGEPLYNAMAVLTRGSLAHGVFPRRFRSGRVVVLRKPAASGKVVENGNRRTPLPGSGEAGMAARGDRWGTAAAAPRGFAIRVVTDAVHETWRHKANASLLQLDLKGAFDRVHHGWLTRTLRELGVPLWTLRWVDSFTDGRSAKLWFDGTMSERYEVAAGVPQGSPLSPILFLLFISTLYKRLEAVRGAIVVGFADDTNILAVAETTEGTCGILAEAWGHCAGWAAERGMEFEPAKSELIHFSRARAPIEKTLTIEGVELKPVEDARFLGVWLDRKLRYRAHLAAVRKKMKTQICALTRLAAKTWGCTFARAREIYSKVIRSAIAYGAPAFHTPTEVGGPPRGVAKELAKIQSECLRVVAGAYNATPIRSLETETYCPPIDLYLNKRLLAFEDRVRISEEARLIRQTPVTIAAILRRRRRRRRGRPRREVADIATAPAEKGSGEWKKRWAQEWAPLESRPEKEELEPGSTGPVPNHKKQLERWMEAAMRREWIGRWESEVARVVARNPGRALEPADATARFDASVMNRHRSRDPAWELSNARSTLLVQARTGKIGLRGFLFTRRVPEVVTPVCRCGMARETFEHLVLECNGAADKPQPWPDDGAELLEWLDDMEKAATMVGWGTWAGEAERVPAGGRAGN</sequence>
<dbReference type="InterPro" id="IPR000477">
    <property type="entry name" value="RT_dom"/>
</dbReference>
<dbReference type="Pfam" id="PF00078">
    <property type="entry name" value="RVT_1"/>
    <property type="match status" value="1"/>
</dbReference>
<organism evidence="5 6">
    <name type="scientific">Chaetomium globosum (strain ATCC 6205 / CBS 148.51 / DSM 1962 / NBRC 6347 / NRRL 1970)</name>
    <name type="common">Soil fungus</name>
    <dbReference type="NCBI Taxonomy" id="306901"/>
    <lineage>
        <taxon>Eukaryota</taxon>
        <taxon>Fungi</taxon>
        <taxon>Dikarya</taxon>
        <taxon>Ascomycota</taxon>
        <taxon>Pezizomycotina</taxon>
        <taxon>Sordariomycetes</taxon>
        <taxon>Sordariomycetidae</taxon>
        <taxon>Sordariales</taxon>
        <taxon>Chaetomiaceae</taxon>
        <taxon>Chaetomium</taxon>
    </lineage>
</organism>
<keyword evidence="2" id="KW-0496">Mitochondrion</keyword>
<dbReference type="Gene3D" id="3.60.10.10">
    <property type="entry name" value="Endonuclease/exonuclease/phosphatase"/>
    <property type="match status" value="1"/>
</dbReference>
<evidence type="ECO:0000256" key="1">
    <source>
        <dbReference type="ARBA" id="ARBA00004173"/>
    </source>
</evidence>